<evidence type="ECO:0000256" key="5">
    <source>
        <dbReference type="ARBA" id="ARBA00023001"/>
    </source>
</evidence>
<evidence type="ECO:0000256" key="11">
    <source>
        <dbReference type="RuleBase" id="RU361164"/>
    </source>
</evidence>
<dbReference type="GO" id="GO:0030245">
    <property type="term" value="P:cellulose catabolic process"/>
    <property type="evidence" value="ECO:0007669"/>
    <property type="project" value="UniProtKB-KW"/>
</dbReference>
<keyword evidence="10 11" id="KW-0624">Polysaccharide degradation</keyword>
<dbReference type="EC" id="3.2.1.-" evidence="11"/>
<dbReference type="STRING" id="914237.A0A1E1JUJ4"/>
<dbReference type="PRINTS" id="PR00734">
    <property type="entry name" value="GLHYDRLASE7"/>
</dbReference>
<keyword evidence="6" id="KW-1015">Disulfide bond</keyword>
<feature type="chain" id="PRO_5009445392" description="Glucanase" evidence="13">
    <location>
        <begin position="18"/>
        <end position="539"/>
    </location>
</feature>
<dbReference type="PROSITE" id="PS51164">
    <property type="entry name" value="CBM1_2"/>
    <property type="match status" value="1"/>
</dbReference>
<evidence type="ECO:0000259" key="14">
    <source>
        <dbReference type="PROSITE" id="PS51164"/>
    </source>
</evidence>
<evidence type="ECO:0000256" key="7">
    <source>
        <dbReference type="ARBA" id="ARBA00023180"/>
    </source>
</evidence>
<dbReference type="GO" id="GO:0016162">
    <property type="term" value="F:cellulose 1,4-beta-cellobiosidase activity"/>
    <property type="evidence" value="ECO:0007669"/>
    <property type="project" value="UniProtKB-EC"/>
</dbReference>
<dbReference type="Gene3D" id="2.70.100.10">
    <property type="entry name" value="Glycoside hydrolase, family 7, domain"/>
    <property type="match status" value="1"/>
</dbReference>
<dbReference type="SMART" id="SM00236">
    <property type="entry name" value="fCBD"/>
    <property type="match status" value="1"/>
</dbReference>
<evidence type="ECO:0000256" key="6">
    <source>
        <dbReference type="ARBA" id="ARBA00023157"/>
    </source>
</evidence>
<keyword evidence="5 11" id="KW-0136">Cellulose degradation</keyword>
<dbReference type="AlphaFoldDB" id="A0A1E1JUJ4"/>
<feature type="signal peptide" evidence="13">
    <location>
        <begin position="1"/>
        <end position="17"/>
    </location>
</feature>
<dbReference type="PROSITE" id="PS00562">
    <property type="entry name" value="CBM1_1"/>
    <property type="match status" value="1"/>
</dbReference>
<evidence type="ECO:0000256" key="9">
    <source>
        <dbReference type="ARBA" id="ARBA00023295"/>
    </source>
</evidence>
<feature type="compositionally biased region" description="Low complexity" evidence="12">
    <location>
        <begin position="460"/>
        <end position="505"/>
    </location>
</feature>
<proteinExistence type="inferred from homology"/>
<accession>A0A1E1JUJ4</accession>
<organism evidence="15 16">
    <name type="scientific">Rhynchosporium graminicola</name>
    <dbReference type="NCBI Taxonomy" id="2792576"/>
    <lineage>
        <taxon>Eukaryota</taxon>
        <taxon>Fungi</taxon>
        <taxon>Dikarya</taxon>
        <taxon>Ascomycota</taxon>
        <taxon>Pezizomycotina</taxon>
        <taxon>Leotiomycetes</taxon>
        <taxon>Helotiales</taxon>
        <taxon>Ploettnerulaceae</taxon>
        <taxon>Rhynchosporium</taxon>
    </lineage>
</organism>
<comment type="catalytic activity">
    <reaction evidence="1">
        <text>Hydrolysis of (1-&gt;4)-beta-D-glucosidic linkages in cellulose and cellotetraose, releasing cellobiose from the non-reducing ends of the chains.</text>
        <dbReference type="EC" id="3.2.1.91"/>
    </reaction>
</comment>
<dbReference type="Pfam" id="PF00840">
    <property type="entry name" value="Glyco_hydro_7"/>
    <property type="match status" value="1"/>
</dbReference>
<keyword evidence="7" id="KW-0325">Glycoprotein</keyword>
<evidence type="ECO:0000256" key="1">
    <source>
        <dbReference type="ARBA" id="ARBA00001641"/>
    </source>
</evidence>
<dbReference type="Proteomes" id="UP000178129">
    <property type="component" value="Unassembled WGS sequence"/>
</dbReference>
<dbReference type="InterPro" id="IPR000254">
    <property type="entry name" value="CBD"/>
</dbReference>
<dbReference type="SMR" id="A0A1E1JUJ4"/>
<keyword evidence="8" id="KW-0119">Carbohydrate metabolism</keyword>
<evidence type="ECO:0000313" key="16">
    <source>
        <dbReference type="Proteomes" id="UP000178129"/>
    </source>
</evidence>
<evidence type="ECO:0000256" key="4">
    <source>
        <dbReference type="ARBA" id="ARBA00022801"/>
    </source>
</evidence>
<name>A0A1E1JUJ4_9HELO</name>
<keyword evidence="4 11" id="KW-0378">Hydrolase</keyword>
<dbReference type="InterPro" id="IPR001722">
    <property type="entry name" value="Glyco_hydro_7"/>
</dbReference>
<dbReference type="Pfam" id="PF00734">
    <property type="entry name" value="CBM_1"/>
    <property type="match status" value="1"/>
</dbReference>
<gene>
    <name evidence="15" type="ORF">RCO7_02523</name>
</gene>
<evidence type="ECO:0000313" key="15">
    <source>
        <dbReference type="EMBL" id="CZS89566.1"/>
    </source>
</evidence>
<evidence type="ECO:0000256" key="13">
    <source>
        <dbReference type="SAM" id="SignalP"/>
    </source>
</evidence>
<evidence type="ECO:0000256" key="8">
    <source>
        <dbReference type="ARBA" id="ARBA00023277"/>
    </source>
</evidence>
<dbReference type="InParanoid" id="A0A1E1JUJ4"/>
<dbReference type="InterPro" id="IPR035971">
    <property type="entry name" value="CBD_sf"/>
</dbReference>
<dbReference type="InterPro" id="IPR037019">
    <property type="entry name" value="Glyco_hydro_7_sf"/>
</dbReference>
<evidence type="ECO:0000256" key="2">
    <source>
        <dbReference type="ARBA" id="ARBA00006044"/>
    </source>
</evidence>
<dbReference type="GO" id="GO:0030248">
    <property type="term" value="F:cellulose binding"/>
    <property type="evidence" value="ECO:0007669"/>
    <property type="project" value="InterPro"/>
</dbReference>
<dbReference type="PANTHER" id="PTHR33753">
    <property type="entry name" value="1,4-BETA-D-GLUCAN CELLOBIOHYDROLASE B"/>
    <property type="match status" value="1"/>
</dbReference>
<reference evidence="16" key="1">
    <citation type="submission" date="2016-03" db="EMBL/GenBank/DDBJ databases">
        <authorList>
            <person name="Ploux O."/>
        </authorList>
    </citation>
    <scope>NUCLEOTIDE SEQUENCE [LARGE SCALE GENOMIC DNA]</scope>
    <source>
        <strain evidence="16">UK7</strain>
    </source>
</reference>
<comment type="caution">
    <text evidence="15">The sequence shown here is derived from an EMBL/GenBank/DDBJ whole genome shotgun (WGS) entry which is preliminary data.</text>
</comment>
<keyword evidence="3 13" id="KW-0732">Signal</keyword>
<evidence type="ECO:0000256" key="12">
    <source>
        <dbReference type="SAM" id="MobiDB-lite"/>
    </source>
</evidence>
<sequence length="539" mass="56741">MSSRIALASLLLSVASAQQVGTLTPEVHPPLTWQTCTAYGSCTTIAGKVVLDHNWRWLHSSTGTNCYTGNTWNPTFCPTNTACATNCQLDGADYSGTYGATTTGNALRLNFVTQGANRNVGSRLFLMADDSNYQMLSLLNKEFTFDVDVSHLPCGLNGALYLVSMAKDGGASLYPGNKAGAKYGTGYCDAQCPRDLKFINGEANVEGWKSASNSADSGYGGHGSCCAEMDIWEANSISTALTPHSSDPEGQTMCLGDACGGTYSPDRYVGVTDPDGCDFNSYRQGNKEFYGPGKTVNTNSVFTVVTQFITDTGTDAGTLSEIKRFYVQGGVVIPNSQSTIAGLPGNSLTDKFCKDQKKVFGDQDIYNKHGGFASMSKALKAGMVLTLSLWDDYASNMLWLDSDFPVDADPSALGVGRGSCARTTGNPVDVEKNSPNSYVIYSNIKVGALNSTFNAGSVVTPPGGTTSRVSTSTTRKPSSSTLATSTTSKAPTTSSAAPPAGSGAAHFQQCGGQPPFAGPFTCVAPYKCTYSSPYYSQCL</sequence>
<dbReference type="SUPFAM" id="SSF49899">
    <property type="entry name" value="Concanavalin A-like lectins/glucanases"/>
    <property type="match status" value="1"/>
</dbReference>
<keyword evidence="9 11" id="KW-0326">Glycosidase</keyword>
<dbReference type="CDD" id="cd07999">
    <property type="entry name" value="GH7_CBH_EG"/>
    <property type="match status" value="1"/>
</dbReference>
<evidence type="ECO:0000256" key="3">
    <source>
        <dbReference type="ARBA" id="ARBA00022729"/>
    </source>
</evidence>
<dbReference type="FunFam" id="2.70.100.10:FF:000001">
    <property type="entry name" value="Glucanase"/>
    <property type="match status" value="1"/>
</dbReference>
<comment type="similarity">
    <text evidence="2 11">Belongs to the glycosyl hydrolase 7 (cellulase C) family.</text>
</comment>
<keyword evidence="16" id="KW-1185">Reference proteome</keyword>
<dbReference type="InterPro" id="IPR013320">
    <property type="entry name" value="ConA-like_dom_sf"/>
</dbReference>
<dbReference type="SUPFAM" id="SSF57180">
    <property type="entry name" value="Cellulose-binding domain"/>
    <property type="match status" value="1"/>
</dbReference>
<feature type="domain" description="CBM1" evidence="14">
    <location>
        <begin position="502"/>
        <end position="539"/>
    </location>
</feature>
<feature type="region of interest" description="Disordered" evidence="12">
    <location>
        <begin position="457"/>
        <end position="508"/>
    </location>
</feature>
<protein>
    <recommendedName>
        <fullName evidence="11">Glucanase</fullName>
        <ecNumber evidence="11">3.2.1.-</ecNumber>
    </recommendedName>
</protein>
<dbReference type="EMBL" id="FJUW01000003">
    <property type="protein sequence ID" value="CZS89566.1"/>
    <property type="molecule type" value="Genomic_DNA"/>
</dbReference>
<dbReference type="PANTHER" id="PTHR33753:SF2">
    <property type="entry name" value="GLYCOSIDE HYDROLASE FAMILY 7 PROTEIN"/>
    <property type="match status" value="1"/>
</dbReference>
<evidence type="ECO:0000256" key="10">
    <source>
        <dbReference type="ARBA" id="ARBA00023326"/>
    </source>
</evidence>
<dbReference type="GO" id="GO:0005576">
    <property type="term" value="C:extracellular region"/>
    <property type="evidence" value="ECO:0007669"/>
    <property type="project" value="InterPro"/>
</dbReference>